<dbReference type="PANTHER" id="PTHR19303">
    <property type="entry name" value="TRANSPOSON"/>
    <property type="match status" value="1"/>
</dbReference>
<evidence type="ECO:0000256" key="5">
    <source>
        <dbReference type="SAM" id="MobiDB-lite"/>
    </source>
</evidence>
<feature type="region of interest" description="Disordered" evidence="5">
    <location>
        <begin position="568"/>
        <end position="588"/>
    </location>
</feature>
<evidence type="ECO:0000313" key="7">
    <source>
        <dbReference type="EMBL" id="CAI6345972.1"/>
    </source>
</evidence>
<dbReference type="InterPro" id="IPR019786">
    <property type="entry name" value="Zinc_finger_PHD-type_CS"/>
</dbReference>
<dbReference type="SUPFAM" id="SSF57903">
    <property type="entry name" value="FYVE/PHD zinc finger"/>
    <property type="match status" value="1"/>
</dbReference>
<dbReference type="InterPro" id="IPR011011">
    <property type="entry name" value="Znf_FYVE_PHD"/>
</dbReference>
<dbReference type="CDD" id="cd15489">
    <property type="entry name" value="PHD_SF"/>
    <property type="match status" value="1"/>
</dbReference>
<organism evidence="7 8">
    <name type="scientific">Macrosiphum euphorbiae</name>
    <name type="common">potato aphid</name>
    <dbReference type="NCBI Taxonomy" id="13131"/>
    <lineage>
        <taxon>Eukaryota</taxon>
        <taxon>Metazoa</taxon>
        <taxon>Ecdysozoa</taxon>
        <taxon>Arthropoda</taxon>
        <taxon>Hexapoda</taxon>
        <taxon>Insecta</taxon>
        <taxon>Pterygota</taxon>
        <taxon>Neoptera</taxon>
        <taxon>Paraneoptera</taxon>
        <taxon>Hemiptera</taxon>
        <taxon>Sternorrhyncha</taxon>
        <taxon>Aphidomorpha</taxon>
        <taxon>Aphidoidea</taxon>
        <taxon>Aphididae</taxon>
        <taxon>Macrosiphini</taxon>
        <taxon>Macrosiphum</taxon>
    </lineage>
</organism>
<dbReference type="AlphaFoldDB" id="A0AAV0VNT5"/>
<feature type="compositionally biased region" description="Basic residues" evidence="5">
    <location>
        <begin position="571"/>
        <end position="581"/>
    </location>
</feature>
<comment type="subcellular location">
    <subcellularLocation>
        <location evidence="1">Nucleus</location>
    </subcellularLocation>
</comment>
<keyword evidence="8" id="KW-1185">Reference proteome</keyword>
<dbReference type="GO" id="GO:0005634">
    <property type="term" value="C:nucleus"/>
    <property type="evidence" value="ECO:0007669"/>
    <property type="project" value="UniProtKB-SubCell"/>
</dbReference>
<evidence type="ECO:0000259" key="6">
    <source>
        <dbReference type="SMART" id="SM00249"/>
    </source>
</evidence>
<dbReference type="PROSITE" id="PS01359">
    <property type="entry name" value="ZF_PHD_1"/>
    <property type="match status" value="1"/>
</dbReference>
<feature type="domain" description="Zinc finger PHD-type" evidence="6">
    <location>
        <begin position="596"/>
        <end position="645"/>
    </location>
</feature>
<dbReference type="InterPro" id="IPR009057">
    <property type="entry name" value="Homeodomain-like_sf"/>
</dbReference>
<dbReference type="Proteomes" id="UP001160148">
    <property type="component" value="Unassembled WGS sequence"/>
</dbReference>
<dbReference type="GO" id="GO:0003677">
    <property type="term" value="F:DNA binding"/>
    <property type="evidence" value="ECO:0007669"/>
    <property type="project" value="TreeGrafter"/>
</dbReference>
<proteinExistence type="predicted"/>
<dbReference type="EMBL" id="CARXXK010000001">
    <property type="protein sequence ID" value="CAI6345972.1"/>
    <property type="molecule type" value="Genomic_DNA"/>
</dbReference>
<dbReference type="Gene3D" id="3.30.40.10">
    <property type="entry name" value="Zinc/RING finger domain, C3HC4 (zinc finger)"/>
    <property type="match status" value="1"/>
</dbReference>
<reference evidence="7 8" key="1">
    <citation type="submission" date="2023-01" db="EMBL/GenBank/DDBJ databases">
        <authorList>
            <person name="Whitehead M."/>
        </authorList>
    </citation>
    <scope>NUCLEOTIDE SEQUENCE [LARGE SCALE GENOMIC DNA]</scope>
</reference>
<keyword evidence="4" id="KW-0862">Zinc</keyword>
<gene>
    <name evidence="7" type="ORF">MEUPH1_LOCUS2924</name>
</gene>
<dbReference type="InterPro" id="IPR004875">
    <property type="entry name" value="DDE_SF_endonuclease_dom"/>
</dbReference>
<dbReference type="InterPro" id="IPR001965">
    <property type="entry name" value="Znf_PHD"/>
</dbReference>
<evidence type="ECO:0000256" key="1">
    <source>
        <dbReference type="ARBA" id="ARBA00004123"/>
    </source>
</evidence>
<evidence type="ECO:0000256" key="4">
    <source>
        <dbReference type="ARBA" id="ARBA00022833"/>
    </source>
</evidence>
<keyword evidence="3" id="KW-0863">Zinc-finger</keyword>
<dbReference type="Gene3D" id="1.10.10.60">
    <property type="entry name" value="Homeodomain-like"/>
    <property type="match status" value="1"/>
</dbReference>
<accession>A0AAV0VNT5</accession>
<dbReference type="InterPro" id="IPR013083">
    <property type="entry name" value="Znf_RING/FYVE/PHD"/>
</dbReference>
<dbReference type="Pfam" id="PF03184">
    <property type="entry name" value="DDE_1"/>
    <property type="match status" value="1"/>
</dbReference>
<dbReference type="GO" id="GO:0008270">
    <property type="term" value="F:zinc ion binding"/>
    <property type="evidence" value="ECO:0007669"/>
    <property type="project" value="UniProtKB-KW"/>
</dbReference>
<evidence type="ECO:0000313" key="8">
    <source>
        <dbReference type="Proteomes" id="UP001160148"/>
    </source>
</evidence>
<keyword evidence="2" id="KW-0479">Metal-binding</keyword>
<dbReference type="PANTHER" id="PTHR19303:SF71">
    <property type="entry name" value="ZINC FINGER PHD-TYPE DOMAIN-CONTAINING PROTEIN"/>
    <property type="match status" value="1"/>
</dbReference>
<dbReference type="InterPro" id="IPR050863">
    <property type="entry name" value="CenT-Element_Derived"/>
</dbReference>
<sequence length="648" mass="73397">MVYKYVRKTKQGSWTQNDLQMAMFECQNGTKILTASVMYNIPFSTLYRHFKSGCVDKHLGRFRSTFSPEQEQELVSYLKEMDSVFYGLSKSDFKSLVAVYSQKNNIDHPKSWDISGLAGDDWLAHFLKRNPNIVLRTPEPTSVARARGFNRPQVERFFKLLEEQYNICDSDATRVYNMDETGISTTTNKPPKVFSITGKKQVGVISSAERGKLTTVIGCCNAAGSFIPPFFIFARQKMQPRLMDGAPPGSKGHCSASGWTNGDLFLTWLQFFVEIVRPTPDKKVILVLDNHESHKYYPALKYAVENHITFVSFAPHTTHKMQPLDKSVFGPIKKFFEQEINVFQKSYSGRIINQYDIVKIFSPAYLKGATPLNAVNGFKATGLWPLNPFIFGDEDYAPASVTDRPMMNLPVLDSDTYIPSTSLEPVMNLPILESDTNIPSTSLEPIMNLPILESDTNIPSTRLEPVMNLPILESDTNIPSTSLEPIMNSTILKPTSNEKTTPKNTKKVYTNCIGDQKVSPSEIRPIPKFDLAKISTRKRKGQRAEVLTSSPIKKLQYERLKNAEAKATKTLPKRKVKKTSKQKPNQNENESESNLICLICLEKYLKGPEGKPLEDWIMCCICEKWYHEDCTSYLGKSQFICDFCEDVD</sequence>
<evidence type="ECO:0000256" key="2">
    <source>
        <dbReference type="ARBA" id="ARBA00022723"/>
    </source>
</evidence>
<dbReference type="SUPFAM" id="SSF46689">
    <property type="entry name" value="Homeodomain-like"/>
    <property type="match status" value="1"/>
</dbReference>
<evidence type="ECO:0000256" key="3">
    <source>
        <dbReference type="ARBA" id="ARBA00022771"/>
    </source>
</evidence>
<comment type="caution">
    <text evidence="7">The sequence shown here is derived from an EMBL/GenBank/DDBJ whole genome shotgun (WGS) entry which is preliminary data.</text>
</comment>
<dbReference type="SMART" id="SM00249">
    <property type="entry name" value="PHD"/>
    <property type="match status" value="1"/>
</dbReference>
<protein>
    <recommendedName>
        <fullName evidence="6">Zinc finger PHD-type domain-containing protein</fullName>
    </recommendedName>
</protein>
<name>A0AAV0VNT5_9HEMI</name>